<reference evidence="3 4" key="1">
    <citation type="submission" date="2019-07" db="EMBL/GenBank/DDBJ databases">
        <title>Complete genome sequence of bacteriophages infecting Erwinia pyrifoliae.</title>
        <authorList>
            <person name="Kim S.G."/>
            <person name="Park S.C."/>
        </authorList>
    </citation>
    <scope>NUCLEOTIDE SEQUENCE [LARGE SCALE GENOMIC DNA]</scope>
</reference>
<proteinExistence type="predicted"/>
<evidence type="ECO:0000313" key="3">
    <source>
        <dbReference type="EMBL" id="QEQ94829.1"/>
    </source>
</evidence>
<evidence type="ECO:0000259" key="1">
    <source>
        <dbReference type="Pfam" id="PF09967"/>
    </source>
</evidence>
<organism evidence="3 4">
    <name type="scientific">Erwinia phage pEp_SNUABM_01</name>
    <dbReference type="NCBI Taxonomy" id="2601643"/>
    <lineage>
        <taxon>Viruses</taxon>
        <taxon>Duplodnaviria</taxon>
        <taxon>Heunggongvirae</taxon>
        <taxon>Uroviricota</taxon>
        <taxon>Caudoviricetes</taxon>
        <taxon>Vequintavirinae</taxon>
        <taxon>Henunavirus</taxon>
        <taxon>Henunavirus SNUABM01</taxon>
    </lineage>
</organism>
<gene>
    <name evidence="3" type="ORF">pEpSNUABM01_003</name>
</gene>
<keyword evidence="4" id="KW-1185">Reference proteome</keyword>
<dbReference type="PANTHER" id="PTHR38730">
    <property type="entry name" value="SLL7028 PROTEIN"/>
    <property type="match status" value="1"/>
</dbReference>
<dbReference type="Pfam" id="PF13203">
    <property type="entry name" value="DUF2201_N"/>
    <property type="match status" value="1"/>
</dbReference>
<feature type="domain" description="Putative metallopeptidase" evidence="2">
    <location>
        <begin position="106"/>
        <end position="330"/>
    </location>
</feature>
<evidence type="ECO:0008006" key="5">
    <source>
        <dbReference type="Google" id="ProtNLM"/>
    </source>
</evidence>
<dbReference type="InterPro" id="IPR036465">
    <property type="entry name" value="vWFA_dom_sf"/>
</dbReference>
<dbReference type="PANTHER" id="PTHR38730:SF1">
    <property type="entry name" value="SLL7028 PROTEIN"/>
    <property type="match status" value="1"/>
</dbReference>
<dbReference type="InterPro" id="IPR018698">
    <property type="entry name" value="VWA-like_dom"/>
</dbReference>
<dbReference type="EMBL" id="MN184887">
    <property type="protein sequence ID" value="QEQ94829.1"/>
    <property type="molecule type" value="Genomic_DNA"/>
</dbReference>
<accession>A0A5J6DAD1</accession>
<dbReference type="SUPFAM" id="SSF53300">
    <property type="entry name" value="vWA-like"/>
    <property type="match status" value="1"/>
</dbReference>
<dbReference type="InterPro" id="IPR025154">
    <property type="entry name" value="Put_metallopeptidase_dom"/>
</dbReference>
<protein>
    <recommendedName>
        <fullName evidence="5">VWA-like domain-containing protein</fullName>
    </recommendedName>
</protein>
<evidence type="ECO:0000259" key="2">
    <source>
        <dbReference type="Pfam" id="PF13203"/>
    </source>
</evidence>
<dbReference type="Proteomes" id="UP000326545">
    <property type="component" value="Segment"/>
</dbReference>
<sequence>MHIDEYEMIKEQEPEARRRVQAARIALLSVRPFYGTLLSSMPLVSNWEWCTTMATDGKHLFFNPEFVCGMTPARKKKVMERLAKHPTMTPFDKINEQEFIETFYREKTMPELTFVCEHEVRHVTNDHIWRGKTFNPSLHNAATDEYINTSLVMEHSNRSKPMCWFPNGKASTFDSSKEFGFLKFAYCNFRYHGMTSEMIYLDMLKNKPKGRPVGNHMHKDETDDELNILGYDGERPQMTQAEKDSFADWSRHMIDAAVKAAGGEGPEEAIKMLAEWKQPQINYLKLIKQRMLSRIKGNRSYRKISRRSGGLTYAMRKYGGLSEKQSMILPGRTKANKVDIVIGFDVSGSISRATLRRIFNEIIGICLLYKEFRVTLFCWSTKVGNVCVYTDKNIRDMANYEVVSTGGTTAACAFEYIEKNIPDAEEVVIFTDGMIEDLRDRKDWARKWSTLWVICGGSRKWRPPFGKAVDMDENVR</sequence>
<name>A0A5J6DAD1_9CAUD</name>
<dbReference type="Pfam" id="PF09967">
    <property type="entry name" value="DUF2201"/>
    <property type="match status" value="1"/>
</dbReference>
<feature type="domain" description="VWA-like" evidence="1">
    <location>
        <begin position="340"/>
        <end position="472"/>
    </location>
</feature>
<evidence type="ECO:0000313" key="4">
    <source>
        <dbReference type="Proteomes" id="UP000326545"/>
    </source>
</evidence>